<dbReference type="VEuPathDB" id="FungiDB:KRP23_8005"/>
<dbReference type="InterPro" id="IPR052050">
    <property type="entry name" value="SecEffector_AnkRepeat"/>
</dbReference>
<dbReference type="eggNOG" id="ENOG502RRV9">
    <property type="taxonomic scope" value="Eukaryota"/>
</dbReference>
<dbReference type="STRING" id="164328.H3HCI6"/>
<protein>
    <submittedName>
        <fullName evidence="1">Uncharacterized protein</fullName>
    </submittedName>
</protein>
<dbReference type="VEuPathDB" id="FungiDB:KRP22_16"/>
<organism evidence="1 2">
    <name type="scientific">Phytophthora ramorum</name>
    <name type="common">Sudden oak death agent</name>
    <dbReference type="NCBI Taxonomy" id="164328"/>
    <lineage>
        <taxon>Eukaryota</taxon>
        <taxon>Sar</taxon>
        <taxon>Stramenopiles</taxon>
        <taxon>Oomycota</taxon>
        <taxon>Peronosporomycetes</taxon>
        <taxon>Peronosporales</taxon>
        <taxon>Peronosporaceae</taxon>
        <taxon>Phytophthora</taxon>
    </lineage>
</organism>
<reference evidence="2" key="1">
    <citation type="journal article" date="2006" name="Science">
        <title>Phytophthora genome sequences uncover evolutionary origins and mechanisms of pathogenesis.</title>
        <authorList>
            <person name="Tyler B.M."/>
            <person name="Tripathy S."/>
            <person name="Zhang X."/>
            <person name="Dehal P."/>
            <person name="Jiang R.H."/>
            <person name="Aerts A."/>
            <person name="Arredondo F.D."/>
            <person name="Baxter L."/>
            <person name="Bensasson D."/>
            <person name="Beynon J.L."/>
            <person name="Chapman J."/>
            <person name="Damasceno C.M."/>
            <person name="Dorrance A.E."/>
            <person name="Dou D."/>
            <person name="Dickerman A.W."/>
            <person name="Dubchak I.L."/>
            <person name="Garbelotto M."/>
            <person name="Gijzen M."/>
            <person name="Gordon S.G."/>
            <person name="Govers F."/>
            <person name="Grunwald N.J."/>
            <person name="Huang W."/>
            <person name="Ivors K.L."/>
            <person name="Jones R.W."/>
            <person name="Kamoun S."/>
            <person name="Krampis K."/>
            <person name="Lamour K.H."/>
            <person name="Lee M.K."/>
            <person name="McDonald W.H."/>
            <person name="Medina M."/>
            <person name="Meijer H.J."/>
            <person name="Nordberg E.K."/>
            <person name="Maclean D.J."/>
            <person name="Ospina-Giraldo M.D."/>
            <person name="Morris P.F."/>
            <person name="Phuntumart V."/>
            <person name="Putnam N.H."/>
            <person name="Rash S."/>
            <person name="Rose J.K."/>
            <person name="Sakihama Y."/>
            <person name="Salamov A.A."/>
            <person name="Savidor A."/>
            <person name="Scheuring C.F."/>
            <person name="Smith B.M."/>
            <person name="Sobral B.W."/>
            <person name="Terry A."/>
            <person name="Torto-Alalibo T.A."/>
            <person name="Win J."/>
            <person name="Xu Z."/>
            <person name="Zhang H."/>
            <person name="Grigoriev I.V."/>
            <person name="Rokhsar D.S."/>
            <person name="Boore J.L."/>
        </authorList>
    </citation>
    <scope>NUCLEOTIDE SEQUENCE [LARGE SCALE GENOMIC DNA]</scope>
    <source>
        <strain evidence="2">Pr102</strain>
    </source>
</reference>
<dbReference type="Gene3D" id="1.25.40.20">
    <property type="entry name" value="Ankyrin repeat-containing domain"/>
    <property type="match status" value="1"/>
</dbReference>
<sequence length="318" mass="35931">MDPDALLTSHRSERLFSRVLRSTDAARYQFAKWRQFRLAMCRAAQLGQLWMVQQLYERHPKALNGATALAAAQCGELPLIQWVHDTKRHLLRVDYYAAVFKAFEVAAVRGDLNTVQWLVETFPSVVLDIGVLVREGQLQAVQWLRDHATYQCKTGATDAVAKRGDLEMMAFLMENELLDESSCAMDLCAEFGHLEMKVGCSTDAMDLAAEFSHLHVLQWLHENSPERCTEKAMDRAAMNGHLEVLRWLDEHENAGCTTAAMDLAARMNHLDVVQWLQDNRSEGCTTQAMDGAAKAGHLGMGAPTWRWIKLQQMGIWKS</sequence>
<dbReference type="InParanoid" id="H3HCI6"/>
<accession>H3HCI6</accession>
<evidence type="ECO:0000313" key="2">
    <source>
        <dbReference type="Proteomes" id="UP000005238"/>
    </source>
</evidence>
<dbReference type="HOGENOM" id="CLU_014745_3_1_1"/>
<dbReference type="Proteomes" id="UP000005238">
    <property type="component" value="Unassembled WGS sequence"/>
</dbReference>
<dbReference type="EMBL" id="DS566032">
    <property type="status" value="NOT_ANNOTATED_CDS"/>
    <property type="molecule type" value="Genomic_DNA"/>
</dbReference>
<proteinExistence type="predicted"/>
<dbReference type="Pfam" id="PF13637">
    <property type="entry name" value="Ank_4"/>
    <property type="match status" value="1"/>
</dbReference>
<keyword evidence="2" id="KW-1185">Reference proteome</keyword>
<dbReference type="InterPro" id="IPR002110">
    <property type="entry name" value="Ankyrin_rpt"/>
</dbReference>
<dbReference type="AlphaFoldDB" id="H3HCI6"/>
<dbReference type="SUPFAM" id="SSF140860">
    <property type="entry name" value="Pseudo ankyrin repeat-like"/>
    <property type="match status" value="1"/>
</dbReference>
<dbReference type="PANTHER" id="PTHR46586">
    <property type="entry name" value="ANKYRIN REPEAT-CONTAINING PROTEIN"/>
    <property type="match status" value="1"/>
</dbReference>
<reference evidence="1" key="2">
    <citation type="submission" date="2015-06" db="UniProtKB">
        <authorList>
            <consortium name="EnsemblProtists"/>
        </authorList>
    </citation>
    <scope>IDENTIFICATION</scope>
    <source>
        <strain evidence="1">Pr102</strain>
    </source>
</reference>
<dbReference type="PANTHER" id="PTHR46586:SF3">
    <property type="entry name" value="ANKYRIN REPEAT-CONTAINING PROTEIN"/>
    <property type="match status" value="1"/>
</dbReference>
<dbReference type="OMA" id="QLWMVQQ"/>
<dbReference type="EnsemblProtists" id="Phyra95219">
    <property type="protein sequence ID" value="Phyra95219"/>
    <property type="gene ID" value="Phyra95219"/>
</dbReference>
<dbReference type="InterPro" id="IPR036770">
    <property type="entry name" value="Ankyrin_rpt-contain_sf"/>
</dbReference>
<evidence type="ECO:0000313" key="1">
    <source>
        <dbReference type="EnsemblProtists" id="Phyra95219"/>
    </source>
</evidence>
<dbReference type="SUPFAM" id="SSF48403">
    <property type="entry name" value="Ankyrin repeat"/>
    <property type="match status" value="1"/>
</dbReference>
<name>H3HCI6_PHYRM</name>
<dbReference type="VEuPathDB" id="FungiDB:KRP22_13329"/>